<dbReference type="AlphaFoldDB" id="A0A939EJW5"/>
<proteinExistence type="predicted"/>
<dbReference type="Pfam" id="PF13480">
    <property type="entry name" value="Acetyltransf_6"/>
    <property type="match status" value="1"/>
</dbReference>
<evidence type="ECO:0000259" key="1">
    <source>
        <dbReference type="Pfam" id="PF13480"/>
    </source>
</evidence>
<sequence>MDSLESPELEVCCLKPLDGALPLDAWQGLSEVSLDPNPFFSPSFLRPLLKEMNGESVRLIAVRNKTTGEWRMAAPVGRRRLGLALPVQTAWATDYSPLGTPLLHPEAGPETPELFLKAAAGPGKVLAVPYLPLTSETAQRMLEAGGGRIVVTAQSERACHTGGRQGEEQFKTAFSGKRRKEMNRLLRRLGEHGETRFESLQGASAREGFETFLDLEAAGWKGRSGTALKSRPETAAFARQAIANSAERNALRIDRLWAGDKLVAALVLFSERGSVFAWKIAFDEDYARYSPGAQLVLETFRKNLEIPGFSLADSLAIPGHSMIEPLWRGRLETGMLLVAFGAAAKLRQDLCLADMAAERFLRSAARSLRDRLKTA</sequence>
<evidence type="ECO:0000313" key="3">
    <source>
        <dbReference type="Proteomes" id="UP000664096"/>
    </source>
</evidence>
<accession>A0A939EJW5</accession>
<protein>
    <submittedName>
        <fullName evidence="2">GNAT family N-acetyltransferase</fullName>
    </submittedName>
</protein>
<dbReference type="Proteomes" id="UP000664096">
    <property type="component" value="Unassembled WGS sequence"/>
</dbReference>
<evidence type="ECO:0000313" key="2">
    <source>
        <dbReference type="EMBL" id="MBN9674091.1"/>
    </source>
</evidence>
<name>A0A939EJW5_9HYPH</name>
<dbReference type="InterPro" id="IPR038740">
    <property type="entry name" value="BioF2-like_GNAT_dom"/>
</dbReference>
<dbReference type="EMBL" id="JAEKJZ010000009">
    <property type="protein sequence ID" value="MBN9674091.1"/>
    <property type="molecule type" value="Genomic_DNA"/>
</dbReference>
<gene>
    <name evidence="2" type="ORF">JF539_27280</name>
</gene>
<comment type="caution">
    <text evidence="2">The sequence shown here is derived from an EMBL/GenBank/DDBJ whole genome shotgun (WGS) entry which is preliminary data.</text>
</comment>
<dbReference type="RefSeq" id="WP_207144384.1">
    <property type="nucleotide sequence ID" value="NZ_JAEKJZ010000009.1"/>
</dbReference>
<reference evidence="2" key="1">
    <citation type="submission" date="2020-12" db="EMBL/GenBank/DDBJ databases">
        <title>Oil enriched cultivation method for isolating marine PHA-producing bacteria.</title>
        <authorList>
            <person name="Zheng W."/>
            <person name="Yu S."/>
            <person name="Huang Y."/>
        </authorList>
    </citation>
    <scope>NUCLEOTIDE SEQUENCE</scope>
    <source>
        <strain evidence="2">SY-2-12</strain>
    </source>
</reference>
<organism evidence="2 3">
    <name type="scientific">Roseibium aggregatum</name>
    <dbReference type="NCBI Taxonomy" id="187304"/>
    <lineage>
        <taxon>Bacteria</taxon>
        <taxon>Pseudomonadati</taxon>
        <taxon>Pseudomonadota</taxon>
        <taxon>Alphaproteobacteria</taxon>
        <taxon>Hyphomicrobiales</taxon>
        <taxon>Stappiaceae</taxon>
        <taxon>Roseibium</taxon>
    </lineage>
</organism>
<dbReference type="SUPFAM" id="SSF55729">
    <property type="entry name" value="Acyl-CoA N-acyltransferases (Nat)"/>
    <property type="match status" value="1"/>
</dbReference>
<dbReference type="InterPro" id="IPR016181">
    <property type="entry name" value="Acyl_CoA_acyltransferase"/>
</dbReference>
<feature type="domain" description="BioF2-like acetyltransferase" evidence="1">
    <location>
        <begin position="177"/>
        <end position="303"/>
    </location>
</feature>